<feature type="transmembrane region" description="Helical" evidence="9">
    <location>
        <begin position="246"/>
        <end position="265"/>
    </location>
</feature>
<evidence type="ECO:0000256" key="4">
    <source>
        <dbReference type="ARBA" id="ARBA00022475"/>
    </source>
</evidence>
<feature type="transmembrane region" description="Helical" evidence="9">
    <location>
        <begin position="43"/>
        <end position="66"/>
    </location>
</feature>
<feature type="transmembrane region" description="Helical" evidence="9">
    <location>
        <begin position="81"/>
        <end position="102"/>
    </location>
</feature>
<evidence type="ECO:0000313" key="11">
    <source>
        <dbReference type="EMBL" id="MFK2904158.1"/>
    </source>
</evidence>
<evidence type="ECO:0000256" key="8">
    <source>
        <dbReference type="ARBA" id="ARBA00023136"/>
    </source>
</evidence>
<comment type="caution">
    <text evidence="11">The sequence shown here is derived from an EMBL/GenBank/DDBJ whole genome shotgun (WGS) entry which is preliminary data.</text>
</comment>
<organism evidence="11 12">
    <name type="scientific">Dyella ginsengisoli</name>
    <dbReference type="NCBI Taxonomy" id="363848"/>
    <lineage>
        <taxon>Bacteria</taxon>
        <taxon>Pseudomonadati</taxon>
        <taxon>Pseudomonadota</taxon>
        <taxon>Gammaproteobacteria</taxon>
        <taxon>Lysobacterales</taxon>
        <taxon>Rhodanobacteraceae</taxon>
        <taxon>Dyella</taxon>
    </lineage>
</organism>
<keyword evidence="12" id="KW-1185">Reference proteome</keyword>
<evidence type="ECO:0000313" key="12">
    <source>
        <dbReference type="Proteomes" id="UP001620460"/>
    </source>
</evidence>
<dbReference type="PANTHER" id="PTHR30413:SF10">
    <property type="entry name" value="CAPSULE POLYSACCHARIDE EXPORT INNER-MEMBRANE PROTEIN CTRC"/>
    <property type="match status" value="1"/>
</dbReference>
<evidence type="ECO:0000256" key="7">
    <source>
        <dbReference type="ARBA" id="ARBA00023047"/>
    </source>
</evidence>
<evidence type="ECO:0000256" key="2">
    <source>
        <dbReference type="ARBA" id="ARBA00007783"/>
    </source>
</evidence>
<dbReference type="RefSeq" id="WP_404632371.1">
    <property type="nucleotide sequence ID" value="NZ_JADIKM010000002.1"/>
</dbReference>
<reference evidence="11 12" key="1">
    <citation type="submission" date="2020-10" db="EMBL/GenBank/DDBJ databases">
        <title>Phylogeny of dyella-like bacteria.</title>
        <authorList>
            <person name="Fu J."/>
        </authorList>
    </citation>
    <scope>NUCLEOTIDE SEQUENCE [LARGE SCALE GENOMIC DNA]</scope>
    <source>
        <strain evidence="11 12">Gsoil3046</strain>
    </source>
</reference>
<feature type="transmembrane region" description="Helical" evidence="9">
    <location>
        <begin position="155"/>
        <end position="179"/>
    </location>
</feature>
<gene>
    <name evidence="11" type="ORF">ISP17_09280</name>
</gene>
<dbReference type="EMBL" id="JADIKM010000002">
    <property type="protein sequence ID" value="MFK2904158.1"/>
    <property type="molecule type" value="Genomic_DNA"/>
</dbReference>
<keyword evidence="7" id="KW-0625">Polysaccharide transport</keyword>
<dbReference type="Pfam" id="PF01061">
    <property type="entry name" value="ABC2_membrane"/>
    <property type="match status" value="1"/>
</dbReference>
<dbReference type="InterPro" id="IPR047817">
    <property type="entry name" value="ABC2_TM_bact-type"/>
</dbReference>
<feature type="transmembrane region" description="Helical" evidence="9">
    <location>
        <begin position="191"/>
        <end position="209"/>
    </location>
</feature>
<feature type="transmembrane region" description="Helical" evidence="9">
    <location>
        <begin position="122"/>
        <end position="149"/>
    </location>
</feature>
<evidence type="ECO:0000256" key="5">
    <source>
        <dbReference type="ARBA" id="ARBA00022692"/>
    </source>
</evidence>
<dbReference type="PANTHER" id="PTHR30413">
    <property type="entry name" value="INNER MEMBRANE TRANSPORT PERMEASE"/>
    <property type="match status" value="1"/>
</dbReference>
<evidence type="ECO:0000256" key="6">
    <source>
        <dbReference type="ARBA" id="ARBA00022989"/>
    </source>
</evidence>
<protein>
    <recommendedName>
        <fullName evidence="9">Transport permease protein</fullName>
    </recommendedName>
</protein>
<keyword evidence="5 9" id="KW-0812">Transmembrane</keyword>
<evidence type="ECO:0000259" key="10">
    <source>
        <dbReference type="PROSITE" id="PS51012"/>
    </source>
</evidence>
<accession>A0ABW8JSM5</accession>
<evidence type="ECO:0000256" key="3">
    <source>
        <dbReference type="ARBA" id="ARBA00022448"/>
    </source>
</evidence>
<dbReference type="InterPro" id="IPR013525">
    <property type="entry name" value="ABC2_TM"/>
</dbReference>
<evidence type="ECO:0000256" key="9">
    <source>
        <dbReference type="RuleBase" id="RU361157"/>
    </source>
</evidence>
<sequence length="276" mass="31112">MNPHQSQPASLWALFVSLVKNRQLALQMMRREVIGRYRGSMMGLAWSFFNPLFMLSIYTFVFTIVFKARWGVEAGGGKADFAILAFVGLIVHGLFAECINRAPTLVIANVNFVKKVIFPLEILPWVACGSALFHAAISLLVLLLVQLLFQHQIPWTAIFFPLILLPLIFMAMGFSWFLASLGVYLRDVAQVTGILTTVLMYISPVFYPVSALPPQYQGWLQLNPLTLIIEDGRNTLTLGQLPQWGAWFRLLVISIAVAWVGYVWFQKTRKGFADVL</sequence>
<keyword evidence="6 9" id="KW-1133">Transmembrane helix</keyword>
<comment type="similarity">
    <text evidence="2 9">Belongs to the ABC-2 integral membrane protein family.</text>
</comment>
<comment type="subcellular location">
    <subcellularLocation>
        <location evidence="9">Cell inner membrane</location>
        <topology evidence="9">Multi-pass membrane protein</topology>
    </subcellularLocation>
    <subcellularLocation>
        <location evidence="1">Cell membrane</location>
        <topology evidence="1">Multi-pass membrane protein</topology>
    </subcellularLocation>
</comment>
<name>A0ABW8JSM5_9GAMM</name>
<keyword evidence="8 9" id="KW-0472">Membrane</keyword>
<keyword evidence="4 9" id="KW-1003">Cell membrane</keyword>
<proteinExistence type="inferred from homology"/>
<keyword evidence="7" id="KW-0762">Sugar transport</keyword>
<evidence type="ECO:0000256" key="1">
    <source>
        <dbReference type="ARBA" id="ARBA00004651"/>
    </source>
</evidence>
<dbReference type="Proteomes" id="UP001620460">
    <property type="component" value="Unassembled WGS sequence"/>
</dbReference>
<feature type="domain" description="ABC transmembrane type-2" evidence="10">
    <location>
        <begin position="42"/>
        <end position="268"/>
    </location>
</feature>
<keyword evidence="3 9" id="KW-0813">Transport</keyword>
<dbReference type="PROSITE" id="PS51012">
    <property type="entry name" value="ABC_TM2"/>
    <property type="match status" value="1"/>
</dbReference>